<reference evidence="1 2" key="2">
    <citation type="submission" date="2009-02" db="EMBL/GenBank/DDBJ databases">
        <authorList>
            <person name="Fulton L."/>
            <person name="Clifton S."/>
            <person name="Fulton B."/>
            <person name="Xu J."/>
            <person name="Minx P."/>
            <person name="Pepin K.H."/>
            <person name="Johnson M."/>
            <person name="Bhonagiri V."/>
            <person name="Nash W.E."/>
            <person name="Mardis E.R."/>
            <person name="Wilson R.K."/>
        </authorList>
    </citation>
    <scope>NUCLEOTIDE SEQUENCE [LARGE SCALE GENOMIC DNA]</scope>
    <source>
        <strain evidence="1 2">DSM 20438</strain>
    </source>
</reference>
<protein>
    <submittedName>
        <fullName evidence="1">Uncharacterized protein</fullName>
    </submittedName>
</protein>
<dbReference type="AlphaFoldDB" id="C0BRF1"/>
<dbReference type="EMBL" id="ABXX02000002">
    <property type="protein sequence ID" value="EEG71244.1"/>
    <property type="molecule type" value="Genomic_DNA"/>
</dbReference>
<accession>C0BRF1</accession>
<reference evidence="1 2" key="1">
    <citation type="submission" date="2009-02" db="EMBL/GenBank/DDBJ databases">
        <title>Draft genome sequence of Bifidobacterium pseudocatenulatum (DSM 20438).</title>
        <authorList>
            <person name="Sudarsanam P."/>
            <person name="Ley R."/>
            <person name="Guruge J."/>
            <person name="Turnbaugh P.J."/>
            <person name="Mahowald M."/>
            <person name="Liep D."/>
            <person name="Gordon J."/>
        </authorList>
    </citation>
    <scope>NUCLEOTIDE SEQUENCE [LARGE SCALE GENOMIC DNA]</scope>
    <source>
        <strain evidence="1 2">DSM 20438</strain>
    </source>
</reference>
<comment type="caution">
    <text evidence="1">The sequence shown here is derived from an EMBL/GenBank/DDBJ whole genome shotgun (WGS) entry which is preliminary data.</text>
</comment>
<sequence>MKSNSILRLVIRQNTWFTSEHGKICLERKNETTLVALCSGTSVVLFI</sequence>
<evidence type="ECO:0000313" key="2">
    <source>
        <dbReference type="Proteomes" id="UP000003875"/>
    </source>
</evidence>
<evidence type="ECO:0000313" key="1">
    <source>
        <dbReference type="EMBL" id="EEG71244.1"/>
    </source>
</evidence>
<gene>
    <name evidence="1" type="ORF">BIFPSEUDO_03214</name>
</gene>
<name>C0BRF1_BIFPS</name>
<organism evidence="1 2">
    <name type="scientific">Bifidobacterium pseudocatenulatum DSM 20438 = JCM 1200 = LMG 10505</name>
    <dbReference type="NCBI Taxonomy" id="547043"/>
    <lineage>
        <taxon>Bacteria</taxon>
        <taxon>Bacillati</taxon>
        <taxon>Actinomycetota</taxon>
        <taxon>Actinomycetes</taxon>
        <taxon>Bifidobacteriales</taxon>
        <taxon>Bifidobacteriaceae</taxon>
        <taxon>Bifidobacterium</taxon>
    </lineage>
</organism>
<proteinExistence type="predicted"/>
<dbReference type="Proteomes" id="UP000003875">
    <property type="component" value="Unassembled WGS sequence"/>
</dbReference>